<dbReference type="eggNOG" id="KOG2913">
    <property type="taxonomic scope" value="Eukaryota"/>
</dbReference>
<evidence type="ECO:0000313" key="7">
    <source>
        <dbReference type="EMBL" id="EED92981.1"/>
    </source>
</evidence>
<dbReference type="GO" id="GO:0005768">
    <property type="term" value="C:endosome"/>
    <property type="evidence" value="ECO:0000318"/>
    <property type="project" value="GO_Central"/>
</dbReference>
<evidence type="ECO:0000256" key="1">
    <source>
        <dbReference type="ARBA" id="ARBA00004141"/>
    </source>
</evidence>
<dbReference type="InterPro" id="IPR052241">
    <property type="entry name" value="SLC66/Scramblase_ANY1"/>
</dbReference>
<evidence type="ECO:0000256" key="5">
    <source>
        <dbReference type="SAM" id="MobiDB-lite"/>
    </source>
</evidence>
<dbReference type="InterPro" id="IPR006603">
    <property type="entry name" value="PQ-loop_rpt"/>
</dbReference>
<evidence type="ECO:0000256" key="2">
    <source>
        <dbReference type="ARBA" id="ARBA00022692"/>
    </source>
</evidence>
<dbReference type="KEGG" id="tps:THAPSDRAFT_4691"/>
<reference evidence="7 8" key="1">
    <citation type="journal article" date="2004" name="Science">
        <title>The genome of the diatom Thalassiosira pseudonana: ecology, evolution, and metabolism.</title>
        <authorList>
            <person name="Armbrust E.V."/>
            <person name="Berges J.A."/>
            <person name="Bowler C."/>
            <person name="Green B.R."/>
            <person name="Martinez D."/>
            <person name="Putnam N.H."/>
            <person name="Zhou S."/>
            <person name="Allen A.E."/>
            <person name="Apt K.E."/>
            <person name="Bechner M."/>
            <person name="Brzezinski M.A."/>
            <person name="Chaal B.K."/>
            <person name="Chiovitti A."/>
            <person name="Davis A.K."/>
            <person name="Demarest M.S."/>
            <person name="Detter J.C."/>
            <person name="Glavina T."/>
            <person name="Goodstein D."/>
            <person name="Hadi M.Z."/>
            <person name="Hellsten U."/>
            <person name="Hildebrand M."/>
            <person name="Jenkins B.D."/>
            <person name="Jurka J."/>
            <person name="Kapitonov V.V."/>
            <person name="Kroger N."/>
            <person name="Lau W.W."/>
            <person name="Lane T.W."/>
            <person name="Larimer F.W."/>
            <person name="Lippmeier J.C."/>
            <person name="Lucas S."/>
            <person name="Medina M."/>
            <person name="Montsant A."/>
            <person name="Obornik M."/>
            <person name="Parker M.S."/>
            <person name="Palenik B."/>
            <person name="Pazour G.J."/>
            <person name="Richardson P.M."/>
            <person name="Rynearson T.A."/>
            <person name="Saito M.A."/>
            <person name="Schwartz D.C."/>
            <person name="Thamatrakoln K."/>
            <person name="Valentin K."/>
            <person name="Vardi A."/>
            <person name="Wilkerson F.P."/>
            <person name="Rokhsar D.S."/>
        </authorList>
    </citation>
    <scope>NUCLEOTIDE SEQUENCE [LARGE SCALE GENOMIC DNA]</scope>
    <source>
        <strain evidence="7 8">CCMP1335</strain>
    </source>
</reference>
<dbReference type="InParanoid" id="B8C010"/>
<gene>
    <name evidence="7" type="ORF">THAPSDRAFT_4691</name>
</gene>
<dbReference type="RefSeq" id="XP_002289444.1">
    <property type="nucleotide sequence ID" value="XM_002289408.1"/>
</dbReference>
<feature type="transmembrane region" description="Helical" evidence="6">
    <location>
        <begin position="188"/>
        <end position="209"/>
    </location>
</feature>
<dbReference type="PANTHER" id="PTHR14856:SF9">
    <property type="entry name" value="PQ-LOOP REPEAT-CONTAINING PROTEIN 1"/>
    <property type="match status" value="1"/>
</dbReference>
<feature type="region of interest" description="Disordered" evidence="5">
    <location>
        <begin position="1"/>
        <end position="32"/>
    </location>
</feature>
<comment type="subcellular location">
    <subcellularLocation>
        <location evidence="1">Membrane</location>
        <topology evidence="1">Multi-pass membrane protein</topology>
    </subcellularLocation>
</comment>
<dbReference type="GeneID" id="7443728"/>
<name>B8C010_THAPS</name>
<keyword evidence="2 6" id="KW-0812">Transmembrane</keyword>
<accession>B8C010</accession>
<dbReference type="GO" id="GO:0045332">
    <property type="term" value="P:phospholipid translocation"/>
    <property type="evidence" value="ECO:0000318"/>
    <property type="project" value="GO_Central"/>
</dbReference>
<dbReference type="Gene3D" id="1.20.1280.290">
    <property type="match status" value="1"/>
</dbReference>
<sequence length="491" mass="54519">MMHRLKPPPLSPSCDESNNGHDSVSSPKSHMTIERGGDYLRKRNHLHGSNASLADVAVGVNLNTSSTTAPTSNNLHGGLLVPGTPSKPFDDAMHSTISTEEGEVEAGLSRATVFLLLAAHLIRMLYFHGLYLEEQQPVHLRASAGYELDQMMTGSNALGMAADEMAKILSSQPTTTLQRQQSAIQWDLLGQSVSMIVVQIMLLHGMVRLRRRHKRRIRKRNHSDALGAEHENQPSPSGPPQSNSFVFAPSIQHKHNGNMSTPPTNNQHPQTFLQRQCQNLTRATTSHILHLISPSNIMQHHSFQEYLELLFLSSMAIKLVFDYHWYPHHRMRVVEGLKHTSIVLESCLALPQAIRNHGRGTTEGLSVVMVGGWVAGDFFKLCYFLLGMIGSKSSGGGVDEGNNVFALGCLLALSVDLIVAMQMVWWYPTPEVTQLRERVVRAVRHWKANKDDDGGESIMKSSSQYQHSGLFASIVRSFFRQKNKSDSSLES</sequence>
<feature type="region of interest" description="Disordered" evidence="5">
    <location>
        <begin position="67"/>
        <end position="92"/>
    </location>
</feature>
<feature type="compositionally biased region" description="Polar residues" evidence="5">
    <location>
        <begin position="14"/>
        <end position="29"/>
    </location>
</feature>
<feature type="transmembrane region" description="Helical" evidence="6">
    <location>
        <begin position="404"/>
        <end position="427"/>
    </location>
</feature>
<feature type="transmembrane region" description="Helical" evidence="6">
    <location>
        <begin position="365"/>
        <end position="383"/>
    </location>
</feature>
<dbReference type="HOGENOM" id="CLU_556123_0_0_1"/>
<dbReference type="Proteomes" id="UP000001449">
    <property type="component" value="Chromosome 4"/>
</dbReference>
<dbReference type="EMBL" id="CM000641">
    <property type="protein sequence ID" value="EED92981.1"/>
    <property type="molecule type" value="Genomic_DNA"/>
</dbReference>
<dbReference type="PaxDb" id="35128-Thaps4691"/>
<evidence type="ECO:0000256" key="4">
    <source>
        <dbReference type="ARBA" id="ARBA00023136"/>
    </source>
</evidence>
<organism evidence="7 8">
    <name type="scientific">Thalassiosira pseudonana</name>
    <name type="common">Marine diatom</name>
    <name type="synonym">Cyclotella nana</name>
    <dbReference type="NCBI Taxonomy" id="35128"/>
    <lineage>
        <taxon>Eukaryota</taxon>
        <taxon>Sar</taxon>
        <taxon>Stramenopiles</taxon>
        <taxon>Ochrophyta</taxon>
        <taxon>Bacillariophyta</taxon>
        <taxon>Coscinodiscophyceae</taxon>
        <taxon>Thalassiosirophycidae</taxon>
        <taxon>Thalassiosirales</taxon>
        <taxon>Thalassiosiraceae</taxon>
        <taxon>Thalassiosira</taxon>
    </lineage>
</organism>
<dbReference type="Pfam" id="PF04193">
    <property type="entry name" value="PQ-loop"/>
    <property type="match status" value="1"/>
</dbReference>
<protein>
    <submittedName>
        <fullName evidence="7">Uncharacterized protein</fullName>
    </submittedName>
</protein>
<dbReference type="SMART" id="SM00679">
    <property type="entry name" value="CTNS"/>
    <property type="match status" value="1"/>
</dbReference>
<dbReference type="GO" id="GO:0005802">
    <property type="term" value="C:trans-Golgi network"/>
    <property type="evidence" value="ECO:0000318"/>
    <property type="project" value="GO_Central"/>
</dbReference>
<keyword evidence="8" id="KW-1185">Reference proteome</keyword>
<reference evidence="7 8" key="2">
    <citation type="journal article" date="2008" name="Nature">
        <title>The Phaeodactylum genome reveals the evolutionary history of diatom genomes.</title>
        <authorList>
            <person name="Bowler C."/>
            <person name="Allen A.E."/>
            <person name="Badger J.H."/>
            <person name="Grimwood J."/>
            <person name="Jabbari K."/>
            <person name="Kuo A."/>
            <person name="Maheswari U."/>
            <person name="Martens C."/>
            <person name="Maumus F."/>
            <person name="Otillar R.P."/>
            <person name="Rayko E."/>
            <person name="Salamov A."/>
            <person name="Vandepoele K."/>
            <person name="Beszteri B."/>
            <person name="Gruber A."/>
            <person name="Heijde M."/>
            <person name="Katinka M."/>
            <person name="Mock T."/>
            <person name="Valentin K."/>
            <person name="Verret F."/>
            <person name="Berges J.A."/>
            <person name="Brownlee C."/>
            <person name="Cadoret J.P."/>
            <person name="Chiovitti A."/>
            <person name="Choi C.J."/>
            <person name="Coesel S."/>
            <person name="De Martino A."/>
            <person name="Detter J.C."/>
            <person name="Durkin C."/>
            <person name="Falciatore A."/>
            <person name="Fournet J."/>
            <person name="Haruta M."/>
            <person name="Huysman M.J."/>
            <person name="Jenkins B.D."/>
            <person name="Jiroutova K."/>
            <person name="Jorgensen R.E."/>
            <person name="Joubert Y."/>
            <person name="Kaplan A."/>
            <person name="Kroger N."/>
            <person name="Kroth P.G."/>
            <person name="La Roche J."/>
            <person name="Lindquist E."/>
            <person name="Lommer M."/>
            <person name="Martin-Jezequel V."/>
            <person name="Lopez P.J."/>
            <person name="Lucas S."/>
            <person name="Mangogna M."/>
            <person name="McGinnis K."/>
            <person name="Medlin L.K."/>
            <person name="Montsant A."/>
            <person name="Oudot-Le Secq M.P."/>
            <person name="Napoli C."/>
            <person name="Obornik M."/>
            <person name="Parker M.S."/>
            <person name="Petit J.L."/>
            <person name="Porcel B.M."/>
            <person name="Poulsen N."/>
            <person name="Robison M."/>
            <person name="Rychlewski L."/>
            <person name="Rynearson T.A."/>
            <person name="Schmutz J."/>
            <person name="Shapiro H."/>
            <person name="Siaut M."/>
            <person name="Stanley M."/>
            <person name="Sussman M.R."/>
            <person name="Taylor A.R."/>
            <person name="Vardi A."/>
            <person name="von Dassow P."/>
            <person name="Vyverman W."/>
            <person name="Willis A."/>
            <person name="Wyrwicz L.S."/>
            <person name="Rokhsar D.S."/>
            <person name="Weissenbach J."/>
            <person name="Armbrust E.V."/>
            <person name="Green B.R."/>
            <person name="Van de Peer Y."/>
            <person name="Grigoriev I.V."/>
        </authorList>
    </citation>
    <scope>NUCLEOTIDE SEQUENCE [LARGE SCALE GENOMIC DNA]</scope>
    <source>
        <strain evidence="7 8">CCMP1335</strain>
    </source>
</reference>
<dbReference type="GO" id="GO:0016020">
    <property type="term" value="C:membrane"/>
    <property type="evidence" value="ECO:0007669"/>
    <property type="project" value="UniProtKB-SubCell"/>
</dbReference>
<proteinExistence type="predicted"/>
<evidence type="ECO:0000256" key="3">
    <source>
        <dbReference type="ARBA" id="ARBA00022989"/>
    </source>
</evidence>
<dbReference type="GO" id="GO:0005829">
    <property type="term" value="C:cytosol"/>
    <property type="evidence" value="ECO:0007669"/>
    <property type="project" value="GOC"/>
</dbReference>
<keyword evidence="4 6" id="KW-0472">Membrane</keyword>
<keyword evidence="3 6" id="KW-1133">Transmembrane helix</keyword>
<dbReference type="GO" id="GO:0042147">
    <property type="term" value="P:retrograde transport, endosome to Golgi"/>
    <property type="evidence" value="ECO:0000318"/>
    <property type="project" value="GO_Central"/>
</dbReference>
<dbReference type="PANTHER" id="PTHR14856">
    <property type="entry name" value="PQ-LOOP REPEAT-CONTAINING PROTEIN 1-LIKE PROTEIN"/>
    <property type="match status" value="1"/>
</dbReference>
<evidence type="ECO:0000313" key="8">
    <source>
        <dbReference type="Proteomes" id="UP000001449"/>
    </source>
</evidence>
<evidence type="ECO:0000256" key="6">
    <source>
        <dbReference type="SAM" id="Phobius"/>
    </source>
</evidence>
<dbReference type="AlphaFoldDB" id="B8C010"/>
<feature type="region of interest" description="Disordered" evidence="5">
    <location>
        <begin position="213"/>
        <end position="247"/>
    </location>
</feature>